<sequence length="166" mass="18998">MRTIHTPQAKAFLDTEIRLYKRQPASQMIPYMVRASETIRSTSMANRAAAIKLIAEPMYLAWGAIHREMRPYFFSDIDGLFAPYKEQPFELPNLEEMPHIHAGMHYCFDVLVDLDRVTALLQNDPSVGDELTNKVFDCWNGVYRATSRLDGIAKRIRNGKAFNGTT</sequence>
<proteinExistence type="predicted"/>
<reference evidence="1" key="1">
    <citation type="journal article" date="2015" name="Nature">
        <title>Complex archaea that bridge the gap between prokaryotes and eukaryotes.</title>
        <authorList>
            <person name="Spang A."/>
            <person name="Saw J.H."/>
            <person name="Jorgensen S.L."/>
            <person name="Zaremba-Niedzwiedzka K."/>
            <person name="Martijn J."/>
            <person name="Lind A.E."/>
            <person name="van Eijk R."/>
            <person name="Schleper C."/>
            <person name="Guy L."/>
            <person name="Ettema T.J."/>
        </authorList>
    </citation>
    <scope>NUCLEOTIDE SEQUENCE</scope>
</reference>
<comment type="caution">
    <text evidence="1">The sequence shown here is derived from an EMBL/GenBank/DDBJ whole genome shotgun (WGS) entry which is preliminary data.</text>
</comment>
<dbReference type="AlphaFoldDB" id="A0A0F9V8Z1"/>
<organism evidence="1">
    <name type="scientific">marine sediment metagenome</name>
    <dbReference type="NCBI Taxonomy" id="412755"/>
    <lineage>
        <taxon>unclassified sequences</taxon>
        <taxon>metagenomes</taxon>
        <taxon>ecological metagenomes</taxon>
    </lineage>
</organism>
<accession>A0A0F9V8Z1</accession>
<gene>
    <name evidence="1" type="ORF">LCGC14_0171420</name>
</gene>
<protein>
    <submittedName>
        <fullName evidence="1">Uncharacterized protein</fullName>
    </submittedName>
</protein>
<evidence type="ECO:0000313" key="1">
    <source>
        <dbReference type="EMBL" id="KKN96212.1"/>
    </source>
</evidence>
<name>A0A0F9V8Z1_9ZZZZ</name>
<dbReference type="EMBL" id="LAZR01000066">
    <property type="protein sequence ID" value="KKN96212.1"/>
    <property type="molecule type" value="Genomic_DNA"/>
</dbReference>